<keyword evidence="2" id="KW-1185">Reference proteome</keyword>
<protein>
    <recommendedName>
        <fullName evidence="3">DUF3447 domain-containing protein</fullName>
    </recommendedName>
</protein>
<accession>A0A1J4KKP1</accession>
<dbReference type="AlphaFoldDB" id="A0A1J4KKP1"/>
<comment type="caution">
    <text evidence="1">The sequence shown here is derived from an EMBL/GenBank/DDBJ whole genome shotgun (WGS) entry which is preliminary data.</text>
</comment>
<proteinExistence type="predicted"/>
<gene>
    <name evidence="1" type="ORF">TRFO_18700</name>
</gene>
<sequence length="456" mass="54948">MWSKMRQSLNNWFFKDQKEIEINGVSEFRNDLETLQNLQRKMISILSCNESQIIISNQITELFKIFEEITISQHFSLYEAFLQIFVHLSIYFNIQETKDEESISKRQEIFFTILKELILKHSLKTSVHQSTLFFIFKSNKHFLLFLFEEGILDISFLISKISSLSDKSIFLFFIPEIQKLKPIVYENLKKRFKLTDKIIKNFYQPSKEKYHEESSQIRRIIHSEEMIAKIIRTDDIHHFIDYISTVENFDLNCKIKPSFLENNPDINNELEGIGLVEYSMIFDSNNIFRYLLLNKVKYYPNSFQYCIIGNNYEILHIFEEESKFEFDFTIMYKSIEYYHPEIIEYFSNSKIFNEKNEFTLSSIIRIFNETTNVEFLFEFLFNNKISELSQNEENRYFSSPKRFISSYNINVIFFDILKSQQYSFYFLYCFLLQQPNLDINTKNNILLLQFIITSCF</sequence>
<name>A0A1J4KKP1_9EUKA</name>
<dbReference type="Proteomes" id="UP000179807">
    <property type="component" value="Unassembled WGS sequence"/>
</dbReference>
<reference evidence="1" key="1">
    <citation type="submission" date="2016-10" db="EMBL/GenBank/DDBJ databases">
        <authorList>
            <person name="Benchimol M."/>
            <person name="Almeida L.G."/>
            <person name="Vasconcelos A.T."/>
            <person name="Perreira-Neves A."/>
            <person name="Rosa I.A."/>
            <person name="Tasca T."/>
            <person name="Bogo M.R."/>
            <person name="de Souza W."/>
        </authorList>
    </citation>
    <scope>NUCLEOTIDE SEQUENCE [LARGE SCALE GENOMIC DNA]</scope>
    <source>
        <strain evidence="1">K</strain>
    </source>
</reference>
<evidence type="ECO:0000313" key="2">
    <source>
        <dbReference type="Proteomes" id="UP000179807"/>
    </source>
</evidence>
<dbReference type="VEuPathDB" id="TrichDB:TRFO_18700"/>
<evidence type="ECO:0000313" key="1">
    <source>
        <dbReference type="EMBL" id="OHT11795.1"/>
    </source>
</evidence>
<evidence type="ECO:0008006" key="3">
    <source>
        <dbReference type="Google" id="ProtNLM"/>
    </source>
</evidence>
<dbReference type="GeneID" id="94835034"/>
<dbReference type="PANTHER" id="PTHR24159:SF5">
    <property type="entry name" value="ANK_REP_REGION DOMAIN-CONTAINING PROTEIN"/>
    <property type="match status" value="1"/>
</dbReference>
<dbReference type="PANTHER" id="PTHR24159">
    <property type="match status" value="1"/>
</dbReference>
<dbReference type="RefSeq" id="XP_068364931.1">
    <property type="nucleotide sequence ID" value="XM_068500330.1"/>
</dbReference>
<dbReference type="EMBL" id="MLAK01000579">
    <property type="protein sequence ID" value="OHT11795.1"/>
    <property type="molecule type" value="Genomic_DNA"/>
</dbReference>
<organism evidence="1 2">
    <name type="scientific">Tritrichomonas foetus</name>
    <dbReference type="NCBI Taxonomy" id="1144522"/>
    <lineage>
        <taxon>Eukaryota</taxon>
        <taxon>Metamonada</taxon>
        <taxon>Parabasalia</taxon>
        <taxon>Tritrichomonadida</taxon>
        <taxon>Tritrichomonadidae</taxon>
        <taxon>Tritrichomonas</taxon>
    </lineage>
</organism>
<dbReference type="OrthoDB" id="10672530at2759"/>